<evidence type="ECO:0000313" key="3">
    <source>
        <dbReference type="Proteomes" id="UP000215999"/>
    </source>
</evidence>
<protein>
    <submittedName>
        <fullName evidence="2">Uncharacterized protein</fullName>
    </submittedName>
</protein>
<accession>A0ABX4FWK3</accession>
<feature type="chain" id="PRO_5047151559" evidence="1">
    <location>
        <begin position="16"/>
        <end position="283"/>
    </location>
</feature>
<keyword evidence="3" id="KW-1185">Reference proteome</keyword>
<keyword evidence="1" id="KW-0732">Signal</keyword>
<proteinExistence type="predicted"/>
<reference evidence="2 3" key="1">
    <citation type="journal article" date="2016" name="Antonie Van Leeuwenhoek">
        <title>Photobacterium sanguinicancri sp. nov. isolated from marine animals.</title>
        <authorList>
            <person name="Gomez-Gil B."/>
            <person name="Roque A."/>
            <person name="Rotllant G."/>
            <person name="Romalde J.L."/>
            <person name="Doce A."/>
            <person name="Eggermont M."/>
            <person name="Defoirdt T."/>
        </authorList>
    </citation>
    <scope>NUCLEOTIDE SEQUENCE [LARGE SCALE GENOMIC DNA]</scope>
    <source>
        <strain evidence="2 3">CAIM 1827</strain>
    </source>
</reference>
<name>A0ABX4FWK3_9GAMM</name>
<evidence type="ECO:0000313" key="2">
    <source>
        <dbReference type="EMBL" id="OZS43259.1"/>
    </source>
</evidence>
<organism evidence="2 3">
    <name type="scientific">Photobacterium sanguinicancri</name>
    <dbReference type="NCBI Taxonomy" id="875932"/>
    <lineage>
        <taxon>Bacteria</taxon>
        <taxon>Pseudomonadati</taxon>
        <taxon>Pseudomonadota</taxon>
        <taxon>Gammaproteobacteria</taxon>
        <taxon>Vibrionales</taxon>
        <taxon>Vibrionaceae</taxon>
        <taxon>Photobacterium</taxon>
    </lineage>
</organism>
<comment type="caution">
    <text evidence="2">The sequence shown here is derived from an EMBL/GenBank/DDBJ whole genome shotgun (WGS) entry which is preliminary data.</text>
</comment>
<evidence type="ECO:0000256" key="1">
    <source>
        <dbReference type="SAM" id="SignalP"/>
    </source>
</evidence>
<feature type="signal peptide" evidence="1">
    <location>
        <begin position="1"/>
        <end position="15"/>
    </location>
</feature>
<dbReference type="RefSeq" id="WP_094957556.1">
    <property type="nucleotide sequence ID" value="NZ_NOIF01000091.1"/>
</dbReference>
<sequence>MRSLWLLFIAFPLFAQEQITFNLGYQANSVMTIDTKTIVDVEMSLEGDKNALPRNVRDHFPVKMINKSLKVQTVATGTTDSNGQYSIESYISKDQRFFSLNGADMVETTADSGSMEGLRITGSHHANGDVIFLSADGVDLTEELKNSLVSSFAQLYKGNALNHHSVKVGESLSLKAPLVVPAGVGKTLSIDMNITYTLNSIDNGIAKFTVAQQAEMKKDLEAGTLIVVGTGEGTMQYDVEKSYITASNTNMLMDMLIPNGNFYIRSQSASTTVLKTSYEFNAL</sequence>
<gene>
    <name evidence="2" type="ORF">ASV53_14240</name>
</gene>
<dbReference type="EMBL" id="NOIF01000091">
    <property type="protein sequence ID" value="OZS43259.1"/>
    <property type="molecule type" value="Genomic_DNA"/>
</dbReference>
<dbReference type="Proteomes" id="UP000215999">
    <property type="component" value="Unassembled WGS sequence"/>
</dbReference>